<protein>
    <submittedName>
        <fullName evidence="2">Uncharacterized protein</fullName>
    </submittedName>
</protein>
<dbReference type="Proteomes" id="UP000824890">
    <property type="component" value="Unassembled WGS sequence"/>
</dbReference>
<organism evidence="2 3">
    <name type="scientific">Brassica napus</name>
    <name type="common">Rape</name>
    <dbReference type="NCBI Taxonomy" id="3708"/>
    <lineage>
        <taxon>Eukaryota</taxon>
        <taxon>Viridiplantae</taxon>
        <taxon>Streptophyta</taxon>
        <taxon>Embryophyta</taxon>
        <taxon>Tracheophyta</taxon>
        <taxon>Spermatophyta</taxon>
        <taxon>Magnoliopsida</taxon>
        <taxon>eudicotyledons</taxon>
        <taxon>Gunneridae</taxon>
        <taxon>Pentapetalae</taxon>
        <taxon>rosids</taxon>
        <taxon>malvids</taxon>
        <taxon>Brassicales</taxon>
        <taxon>Brassicaceae</taxon>
        <taxon>Brassiceae</taxon>
        <taxon>Brassica</taxon>
    </lineage>
</organism>
<comment type="caution">
    <text evidence="2">The sequence shown here is derived from an EMBL/GenBank/DDBJ whole genome shotgun (WGS) entry which is preliminary data.</text>
</comment>
<evidence type="ECO:0000313" key="2">
    <source>
        <dbReference type="EMBL" id="KAH0928700.1"/>
    </source>
</evidence>
<gene>
    <name evidence="2" type="ORF">HID58_014427</name>
</gene>
<evidence type="ECO:0000313" key="3">
    <source>
        <dbReference type="Proteomes" id="UP000824890"/>
    </source>
</evidence>
<keyword evidence="3" id="KW-1185">Reference proteome</keyword>
<name>A0ABQ8DH41_BRANA</name>
<feature type="region of interest" description="Disordered" evidence="1">
    <location>
        <begin position="182"/>
        <end position="211"/>
    </location>
</feature>
<reference evidence="2 3" key="1">
    <citation type="submission" date="2021-05" db="EMBL/GenBank/DDBJ databases">
        <title>Genome Assembly of Synthetic Allotetraploid Brassica napus Reveals Homoeologous Exchanges between Subgenomes.</title>
        <authorList>
            <person name="Davis J.T."/>
        </authorList>
    </citation>
    <scope>NUCLEOTIDE SEQUENCE [LARGE SCALE GENOMIC DNA]</scope>
    <source>
        <strain evidence="3">cv. Da-Ae</strain>
        <tissue evidence="2">Seedling</tissue>
    </source>
</reference>
<evidence type="ECO:0000256" key="1">
    <source>
        <dbReference type="SAM" id="MobiDB-lite"/>
    </source>
</evidence>
<feature type="non-terminal residue" evidence="2">
    <location>
        <position position="1"/>
    </location>
</feature>
<dbReference type="EMBL" id="JAGKQM010000004">
    <property type="protein sequence ID" value="KAH0928700.1"/>
    <property type="molecule type" value="Genomic_DNA"/>
</dbReference>
<sequence>VRLLRFWEVDMLLIDSKGHRITFSGKILNYQTTVAQLVELLGDENAASDLRCCFTPPEDGTFTHNKLLILSMGTTTSSIFLKKIFKWHKVIYSLAYQFTSSHPILEVRELEKQPRQVTKEKHESVRGQVLRRVLFQLAGSHYDQKIEHMYEIAVFLATGKEVSKGQTKSWRKKELLPLNLTSNTLSSPGDEFWLRKSDESSQSSQDDAETS</sequence>
<proteinExistence type="predicted"/>
<accession>A0ABQ8DH41</accession>